<organism evidence="1 2">
    <name type="scientific">Qipengyuania profundimaris</name>
    <dbReference type="NCBI Taxonomy" id="3067652"/>
    <lineage>
        <taxon>Bacteria</taxon>
        <taxon>Pseudomonadati</taxon>
        <taxon>Pseudomonadota</taxon>
        <taxon>Alphaproteobacteria</taxon>
        <taxon>Sphingomonadales</taxon>
        <taxon>Erythrobacteraceae</taxon>
        <taxon>Qipengyuania</taxon>
    </lineage>
</organism>
<proteinExistence type="predicted"/>
<protein>
    <submittedName>
        <fullName evidence="1">Ferritin-like domain-containing protein</fullName>
    </submittedName>
</protein>
<dbReference type="InterPro" id="IPR047114">
    <property type="entry name" value="YciF"/>
</dbReference>
<dbReference type="Gene3D" id="1.20.1260.10">
    <property type="match status" value="1"/>
</dbReference>
<accession>A0ABT9HSI9</accession>
<dbReference type="PANTHER" id="PTHR30565">
    <property type="entry name" value="PROTEIN YCIF"/>
    <property type="match status" value="1"/>
</dbReference>
<comment type="caution">
    <text evidence="1">The sequence shown here is derived from an EMBL/GenBank/DDBJ whole genome shotgun (WGS) entry which is preliminary data.</text>
</comment>
<dbReference type="InterPro" id="IPR009078">
    <property type="entry name" value="Ferritin-like_SF"/>
</dbReference>
<dbReference type="Pfam" id="PF05974">
    <property type="entry name" value="DUF892"/>
    <property type="match status" value="1"/>
</dbReference>
<sequence>MSAPKNLTDCYTHELQDNWSANEQMETIVRKMADATDDSSLADKLRKSADGIADSTATVKELLSDCGISEKEHCKGMEGLVKEATKHVLEADFDDGDVRDVVLISQYQRMSHYGICGFGTAKAYAEALGKNDHVAKLDELTANCYEADEKMTDLAERCANLRAKETEAA</sequence>
<reference evidence="1 2" key="1">
    <citation type="submission" date="2023-08" db="EMBL/GenBank/DDBJ databases">
        <title>genomic of G39.</title>
        <authorList>
            <person name="Wang Y."/>
        </authorList>
    </citation>
    <scope>NUCLEOTIDE SEQUENCE [LARGE SCALE GENOMIC DNA]</scope>
    <source>
        <strain evidence="1 2">G39</strain>
    </source>
</reference>
<dbReference type="PANTHER" id="PTHR30565:SF9">
    <property type="entry name" value="PROTEIN YCIF"/>
    <property type="match status" value="1"/>
</dbReference>
<keyword evidence="2" id="KW-1185">Reference proteome</keyword>
<dbReference type="RefSeq" id="WP_305933337.1">
    <property type="nucleotide sequence ID" value="NZ_JAVAIM010000001.1"/>
</dbReference>
<dbReference type="InterPro" id="IPR012347">
    <property type="entry name" value="Ferritin-like"/>
</dbReference>
<evidence type="ECO:0000313" key="1">
    <source>
        <dbReference type="EMBL" id="MDP4576121.1"/>
    </source>
</evidence>
<evidence type="ECO:0000313" key="2">
    <source>
        <dbReference type="Proteomes" id="UP001240639"/>
    </source>
</evidence>
<gene>
    <name evidence="1" type="ORF">Q9K02_13340</name>
</gene>
<dbReference type="SUPFAM" id="SSF47240">
    <property type="entry name" value="Ferritin-like"/>
    <property type="match status" value="1"/>
</dbReference>
<name>A0ABT9HSI9_9SPHN</name>
<dbReference type="Proteomes" id="UP001240639">
    <property type="component" value="Unassembled WGS sequence"/>
</dbReference>
<dbReference type="EMBL" id="JAVAIM010000001">
    <property type="protein sequence ID" value="MDP4576121.1"/>
    <property type="molecule type" value="Genomic_DNA"/>
</dbReference>
<dbReference type="InterPro" id="IPR010287">
    <property type="entry name" value="DUF892_YciF-like"/>
</dbReference>